<dbReference type="InterPro" id="IPR027350">
    <property type="entry name" value="GT23_dom"/>
</dbReference>
<keyword evidence="4" id="KW-1133">Transmembrane helix</keyword>
<evidence type="ECO:0000259" key="5">
    <source>
        <dbReference type="PROSITE" id="PS51659"/>
    </source>
</evidence>
<dbReference type="GO" id="GO:0006487">
    <property type="term" value="P:protein N-linked glycosylation"/>
    <property type="evidence" value="ECO:0007669"/>
    <property type="project" value="TreeGrafter"/>
</dbReference>
<dbReference type="CDD" id="cd11300">
    <property type="entry name" value="Fut8_like"/>
    <property type="match status" value="1"/>
</dbReference>
<dbReference type="PROSITE" id="PS51659">
    <property type="entry name" value="GT23"/>
    <property type="match status" value="1"/>
</dbReference>
<accession>A0A0X3P9I3</accession>
<gene>
    <name evidence="6" type="primary">FUT8</name>
    <name evidence="6" type="ORF">TR102458</name>
</gene>
<evidence type="ECO:0000256" key="3">
    <source>
        <dbReference type="PROSITE-ProRule" id="PRU00992"/>
    </source>
</evidence>
<dbReference type="Gene3D" id="3.40.50.11350">
    <property type="match status" value="1"/>
</dbReference>
<keyword evidence="1 3" id="KW-0328">Glycosyltransferase</keyword>
<evidence type="ECO:0000256" key="2">
    <source>
        <dbReference type="ARBA" id="ARBA00022679"/>
    </source>
</evidence>
<feature type="region of interest" description="Important for donor substrate binding" evidence="3">
    <location>
        <begin position="363"/>
        <end position="364"/>
    </location>
</feature>
<keyword evidence="4" id="KW-0472">Membrane</keyword>
<proteinExistence type="inferred from homology"/>
<dbReference type="AlphaFoldDB" id="A0A0X3P9I3"/>
<keyword evidence="4" id="KW-0812">Transmembrane</keyword>
<feature type="domain" description="GT23" evidence="5">
    <location>
        <begin position="202"/>
        <end position="517"/>
    </location>
</feature>
<feature type="transmembrane region" description="Helical" evidence="4">
    <location>
        <begin position="42"/>
        <end position="60"/>
    </location>
</feature>
<evidence type="ECO:0000313" key="6">
    <source>
        <dbReference type="EMBL" id="JAP48584.1"/>
    </source>
</evidence>
<comment type="similarity">
    <text evidence="3">Belongs to the glycosyltransferase 23 family.</text>
</comment>
<dbReference type="PANTHER" id="PTHR13132">
    <property type="entry name" value="ALPHA- 1,6 -FUCOSYLTRANSFERASE"/>
    <property type="match status" value="1"/>
</dbReference>
<dbReference type="GO" id="GO:0046921">
    <property type="term" value="F:alpha-(1-&gt;6)-fucosyltransferase activity"/>
    <property type="evidence" value="ECO:0007669"/>
    <property type="project" value="TreeGrafter"/>
</dbReference>
<dbReference type="PANTHER" id="PTHR13132:SF29">
    <property type="entry name" value="ALPHA-(1,6)-FUCOSYLTRANSFERASE"/>
    <property type="match status" value="1"/>
</dbReference>
<dbReference type="EMBL" id="GEEE01014641">
    <property type="protein sequence ID" value="JAP48584.1"/>
    <property type="molecule type" value="Transcribed_RNA"/>
</dbReference>
<sequence>MGVENVEQSTFGQHELSFRCFFKYTNLVVSFFSVKMISRVRLLVPGLLFLFTTIYIYIFLLTNIKPTARTVRVAPTLDDVLQSSQRHRHSYGHLPPAEGVNRSALLGLSRQLLQRRALRFVHESRYLIGSKLRKWKTEKTLPPGEELLLERFEELSRYLEATIEGLARVDGASAAKKLALQELGESLQSKLHALQHPTDCKRAKFLVMDINKRCGFGCQIHHVVHCFVLAYATNRTLLLSNSKWSYSNHGFSSVFEDFSSCRATAAGSTVVWGSASFGSARAVFCPIVEHVHPLPAYAHPAVPAAFADRLSQLHGAPHVWFVGQLLSYVMRPRGGQESAQLQQVLASMRGDQRKDIVVGLHVRRTDKIQSEASFHALDEYMFYVEEYFKKREAEQLLMRRKDEWLDDDTELPEEQSSSSSIKRRVLITTDDASIFEEARRKYPDYEFIGDSQRAKSAELSSRYTHDALVAVITDVVALSHTDYLVCTFSSQICRLAYELMQTRVTRLGDASACFQSLDDVYYYGGQQAWPYEVIIPDSRSGLKVGDLVAFHGNHWDGLAKVSVATAGSSRLSEEALLVPAYKFQQRLLSVPFGPSFKPAATPPSPSRTSLKLPAA</sequence>
<keyword evidence="2 3" id="KW-0808">Transferase</keyword>
<protein>
    <submittedName>
        <fullName evidence="6">Alpha-(1,6)-fucosyltransferase</fullName>
    </submittedName>
</protein>
<name>A0A0X3P9I3_SCHSO</name>
<evidence type="ECO:0000256" key="1">
    <source>
        <dbReference type="ARBA" id="ARBA00022676"/>
    </source>
</evidence>
<dbReference type="InterPro" id="IPR045573">
    <property type="entry name" value="Fut8_N_cat"/>
</dbReference>
<organism evidence="6">
    <name type="scientific">Schistocephalus solidus</name>
    <name type="common">Tapeworm</name>
    <dbReference type="NCBI Taxonomy" id="70667"/>
    <lineage>
        <taxon>Eukaryota</taxon>
        <taxon>Metazoa</taxon>
        <taxon>Spiralia</taxon>
        <taxon>Lophotrochozoa</taxon>
        <taxon>Platyhelminthes</taxon>
        <taxon>Cestoda</taxon>
        <taxon>Eucestoda</taxon>
        <taxon>Diphyllobothriidea</taxon>
        <taxon>Diphyllobothriidae</taxon>
        <taxon>Schistocephalus</taxon>
    </lineage>
</organism>
<dbReference type="Pfam" id="PF19745">
    <property type="entry name" value="FUT8_N_cat"/>
    <property type="match status" value="2"/>
</dbReference>
<evidence type="ECO:0000256" key="4">
    <source>
        <dbReference type="SAM" id="Phobius"/>
    </source>
</evidence>
<reference evidence="6" key="1">
    <citation type="submission" date="2016-01" db="EMBL/GenBank/DDBJ databases">
        <title>Reference transcriptome for the parasite Schistocephalus solidus: insights into the molecular evolution of parasitism.</title>
        <authorList>
            <person name="Hebert F.O."/>
            <person name="Grambauer S."/>
            <person name="Barber I."/>
            <person name="Landry C.R."/>
            <person name="Aubin-Horth N."/>
        </authorList>
    </citation>
    <scope>NUCLEOTIDE SEQUENCE</scope>
</reference>